<dbReference type="AlphaFoldDB" id="A0A0G3HAY8"/>
<dbReference type="PROSITE" id="PS51257">
    <property type="entry name" value="PROKAR_LIPOPROTEIN"/>
    <property type="match status" value="1"/>
</dbReference>
<organism evidence="2 3">
    <name type="scientific">Corynebacterium testudinoris</name>
    <dbReference type="NCBI Taxonomy" id="136857"/>
    <lineage>
        <taxon>Bacteria</taxon>
        <taxon>Bacillati</taxon>
        <taxon>Actinomycetota</taxon>
        <taxon>Actinomycetes</taxon>
        <taxon>Mycobacteriales</taxon>
        <taxon>Corynebacteriaceae</taxon>
        <taxon>Corynebacterium</taxon>
    </lineage>
</organism>
<reference evidence="2 3" key="1">
    <citation type="journal article" date="2015" name="Genome Announc.">
        <title>Complete Genome Sequence of the Type Strain Corynebacterium testudinoris DSM 44614, Recovered from Necrotic Lesions in the Mouth of a Tortoise.</title>
        <authorList>
            <person name="Ruckert C."/>
            <person name="Kriete M."/>
            <person name="Jaenicke S."/>
            <person name="Winkler A."/>
            <person name="Tauch A."/>
        </authorList>
    </citation>
    <scope>NUCLEOTIDE SEQUENCE [LARGE SCALE GENOMIC DNA]</scope>
    <source>
        <strain evidence="2 3">DSM 44614</strain>
    </source>
</reference>
<gene>
    <name evidence="2" type="ORF">CTEST_12190</name>
</gene>
<proteinExistence type="predicted"/>
<feature type="chain" id="PRO_5038987706" evidence="1">
    <location>
        <begin position="20"/>
        <end position="136"/>
    </location>
</feature>
<protein>
    <submittedName>
        <fullName evidence="2">Uncharacterized protein</fullName>
    </submittedName>
</protein>
<dbReference type="EMBL" id="CP011545">
    <property type="protein sequence ID" value="AKK09845.1"/>
    <property type="molecule type" value="Genomic_DNA"/>
</dbReference>
<keyword evidence="3" id="KW-1185">Reference proteome</keyword>
<feature type="signal peptide" evidence="1">
    <location>
        <begin position="1"/>
        <end position="19"/>
    </location>
</feature>
<evidence type="ECO:0000313" key="3">
    <source>
        <dbReference type="Proteomes" id="UP000035540"/>
    </source>
</evidence>
<dbReference type="Proteomes" id="UP000035540">
    <property type="component" value="Chromosome"/>
</dbReference>
<sequence length="136" mass="14064">MRTIGIALVALSVLVGCSAEPPAPTAPAATAPLPYEPVGSKVTLLGEPATICIHGDGWGTNIWAGNANTSCEFVIAVHEELITGLNATNDTVRANLRESIAVTSPVTGHEYDLHCAPVDEEIISCTGGEGAAVYFY</sequence>
<dbReference type="STRING" id="136857.CTEST_12190"/>
<evidence type="ECO:0000256" key="1">
    <source>
        <dbReference type="SAM" id="SignalP"/>
    </source>
</evidence>
<accession>A0A0G3HAY8</accession>
<keyword evidence="1" id="KW-0732">Signal</keyword>
<dbReference type="RefSeq" id="WP_052844396.1">
    <property type="nucleotide sequence ID" value="NZ_CP011545.1"/>
</dbReference>
<dbReference type="KEGG" id="cted:CTEST_12190"/>
<name>A0A0G3HAY8_9CORY</name>
<reference evidence="3" key="2">
    <citation type="submission" date="2015-05" db="EMBL/GenBank/DDBJ databases">
        <title>Complete genome sequence of Corynebacterium testudinoris DSM 44614, recovered from necrotic lesions in the mouth of a tortoise.</title>
        <authorList>
            <person name="Ruckert C."/>
            <person name="Albersmeier A."/>
            <person name="Winkler A."/>
            <person name="Tauch A."/>
        </authorList>
    </citation>
    <scope>NUCLEOTIDE SEQUENCE [LARGE SCALE GENOMIC DNA]</scope>
    <source>
        <strain evidence="3">DSM 44614</strain>
    </source>
</reference>
<dbReference type="PATRIC" id="fig|136857.5.peg.2408"/>
<evidence type="ECO:0000313" key="2">
    <source>
        <dbReference type="EMBL" id="AKK09845.1"/>
    </source>
</evidence>